<keyword evidence="2" id="KW-1185">Reference proteome</keyword>
<evidence type="ECO:0000313" key="1">
    <source>
        <dbReference type="EMBL" id="CAJ0587109.1"/>
    </source>
</evidence>
<comment type="caution">
    <text evidence="1">The sequence shown here is derived from an EMBL/GenBank/DDBJ whole genome shotgun (WGS) entry which is preliminary data.</text>
</comment>
<feature type="non-terminal residue" evidence="1">
    <location>
        <position position="1"/>
    </location>
</feature>
<accession>A0AA36DG96</accession>
<name>A0AA36DG96_9BILA</name>
<reference evidence="1" key="1">
    <citation type="submission" date="2023-06" db="EMBL/GenBank/DDBJ databases">
        <authorList>
            <person name="Delattre M."/>
        </authorList>
    </citation>
    <scope>NUCLEOTIDE SEQUENCE</scope>
    <source>
        <strain evidence="1">AF72</strain>
    </source>
</reference>
<dbReference type="AlphaFoldDB" id="A0AA36DG96"/>
<gene>
    <name evidence="1" type="ORF">MSPICULIGERA_LOCUS25087</name>
</gene>
<organism evidence="1 2">
    <name type="scientific">Mesorhabditis spiculigera</name>
    <dbReference type="NCBI Taxonomy" id="96644"/>
    <lineage>
        <taxon>Eukaryota</taxon>
        <taxon>Metazoa</taxon>
        <taxon>Ecdysozoa</taxon>
        <taxon>Nematoda</taxon>
        <taxon>Chromadorea</taxon>
        <taxon>Rhabditida</taxon>
        <taxon>Rhabditina</taxon>
        <taxon>Rhabditomorpha</taxon>
        <taxon>Rhabditoidea</taxon>
        <taxon>Rhabditidae</taxon>
        <taxon>Mesorhabditinae</taxon>
        <taxon>Mesorhabditis</taxon>
    </lineage>
</organism>
<protein>
    <submittedName>
        <fullName evidence="1">Uncharacterized protein</fullName>
    </submittedName>
</protein>
<dbReference type="Proteomes" id="UP001177023">
    <property type="component" value="Unassembled WGS sequence"/>
</dbReference>
<dbReference type="EMBL" id="CATQJA010002709">
    <property type="protein sequence ID" value="CAJ0587109.1"/>
    <property type="molecule type" value="Genomic_DNA"/>
</dbReference>
<proteinExistence type="predicted"/>
<sequence>MEPSTSHHDVLEHIEFIAADTMGGGHNTAVRNMIAGALIHRLHQWCVNLFWITILCVIGYVGDEQQKCSAIQLNEQRHHKRKSMHAERPRSRTRDIAEIEMKLLRHLTSPQNAGIRPVIKASSRKRHAVASRPPSPQLFDIREEPEEMIIN</sequence>
<evidence type="ECO:0000313" key="2">
    <source>
        <dbReference type="Proteomes" id="UP001177023"/>
    </source>
</evidence>